<reference evidence="1" key="1">
    <citation type="submission" date="2023-05" db="EMBL/GenBank/DDBJ databases">
        <title>Nepenthes gracilis genome sequencing.</title>
        <authorList>
            <person name="Fukushima K."/>
        </authorList>
    </citation>
    <scope>NUCLEOTIDE SEQUENCE</scope>
    <source>
        <strain evidence="1">SING2019-196</strain>
    </source>
</reference>
<sequence>MELLQGSDQHWVNFFGAKYLQKSQFVSVKGSAGPSSTWRSPLRAKEFINKGAKWSLDNKKTIKFWTDWWVDIATALCPQQGP</sequence>
<keyword evidence="2" id="KW-1185">Reference proteome</keyword>
<protein>
    <submittedName>
        <fullName evidence="1">Uncharacterized protein</fullName>
    </submittedName>
</protein>
<proteinExistence type="predicted"/>
<dbReference type="AlphaFoldDB" id="A0AAD3S917"/>
<name>A0AAD3S917_NEPGR</name>
<gene>
    <name evidence="1" type="ORF">Nepgr_008493</name>
</gene>
<organism evidence="1 2">
    <name type="scientific">Nepenthes gracilis</name>
    <name type="common">Slender pitcher plant</name>
    <dbReference type="NCBI Taxonomy" id="150966"/>
    <lineage>
        <taxon>Eukaryota</taxon>
        <taxon>Viridiplantae</taxon>
        <taxon>Streptophyta</taxon>
        <taxon>Embryophyta</taxon>
        <taxon>Tracheophyta</taxon>
        <taxon>Spermatophyta</taxon>
        <taxon>Magnoliopsida</taxon>
        <taxon>eudicotyledons</taxon>
        <taxon>Gunneridae</taxon>
        <taxon>Pentapetalae</taxon>
        <taxon>Caryophyllales</taxon>
        <taxon>Nepenthaceae</taxon>
        <taxon>Nepenthes</taxon>
    </lineage>
</organism>
<dbReference type="EMBL" id="BSYO01000006">
    <property type="protein sequence ID" value="GMH06653.1"/>
    <property type="molecule type" value="Genomic_DNA"/>
</dbReference>
<accession>A0AAD3S917</accession>
<dbReference type="Proteomes" id="UP001279734">
    <property type="component" value="Unassembled WGS sequence"/>
</dbReference>
<comment type="caution">
    <text evidence="1">The sequence shown here is derived from an EMBL/GenBank/DDBJ whole genome shotgun (WGS) entry which is preliminary data.</text>
</comment>
<evidence type="ECO:0000313" key="1">
    <source>
        <dbReference type="EMBL" id="GMH06653.1"/>
    </source>
</evidence>
<evidence type="ECO:0000313" key="2">
    <source>
        <dbReference type="Proteomes" id="UP001279734"/>
    </source>
</evidence>